<evidence type="ECO:0000256" key="5">
    <source>
        <dbReference type="ARBA" id="ARBA00022692"/>
    </source>
</evidence>
<feature type="transmembrane region" description="Helical" evidence="9">
    <location>
        <begin position="406"/>
        <end position="427"/>
    </location>
</feature>
<gene>
    <name evidence="11" type="primary">nhaC</name>
    <name evidence="11" type="ORF">ACKQTC_04580</name>
</gene>
<keyword evidence="12" id="KW-1185">Reference proteome</keyword>
<comment type="similarity">
    <text evidence="8">Belongs to the NhaC Na(+)/H(+) (TC 2.A.35) antiporter family.</text>
</comment>
<keyword evidence="7 9" id="KW-0472">Membrane</keyword>
<dbReference type="InterPro" id="IPR018461">
    <property type="entry name" value="Na/H_Antiport_NhaC-like_C"/>
</dbReference>
<keyword evidence="4" id="KW-1003">Cell membrane</keyword>
<evidence type="ECO:0000256" key="4">
    <source>
        <dbReference type="ARBA" id="ARBA00022475"/>
    </source>
</evidence>
<evidence type="ECO:0000256" key="6">
    <source>
        <dbReference type="ARBA" id="ARBA00022989"/>
    </source>
</evidence>
<dbReference type="Proteomes" id="UP001631949">
    <property type="component" value="Unassembled WGS sequence"/>
</dbReference>
<proteinExistence type="inferred from homology"/>
<dbReference type="PANTHER" id="PTHR33451">
    <property type="entry name" value="MALATE-2H(+)/NA(+)-LACTATE ANTIPORTER"/>
    <property type="match status" value="1"/>
</dbReference>
<evidence type="ECO:0000313" key="11">
    <source>
        <dbReference type="EMBL" id="MFM9413638.1"/>
    </source>
</evidence>
<reference evidence="11 12" key="1">
    <citation type="journal article" date="2016" name="Int. J. Syst. Evol. Microbiol.">
        <title>Peptococcus simiae sp. nov., isolated from rhesus macaque faeces and emended description of the genus Peptococcus.</title>
        <authorList>
            <person name="Shkoporov A.N."/>
            <person name="Efimov B.A."/>
            <person name="Kondova I."/>
            <person name="Ouwerling B."/>
            <person name="Chaplin A.V."/>
            <person name="Shcherbakova V.A."/>
            <person name="Langermans J.A.M."/>
        </authorList>
    </citation>
    <scope>NUCLEOTIDE SEQUENCE [LARGE SCALE GENOMIC DNA]</scope>
    <source>
        <strain evidence="11 12">M108</strain>
    </source>
</reference>
<keyword evidence="2" id="KW-0813">Transport</keyword>
<evidence type="ECO:0000256" key="8">
    <source>
        <dbReference type="ARBA" id="ARBA00038435"/>
    </source>
</evidence>
<comment type="subcellular location">
    <subcellularLocation>
        <location evidence="1">Cell membrane</location>
        <topology evidence="1">Multi-pass membrane protein</topology>
    </subcellularLocation>
</comment>
<evidence type="ECO:0000259" key="10">
    <source>
        <dbReference type="Pfam" id="PF03553"/>
    </source>
</evidence>
<keyword evidence="6 9" id="KW-1133">Transmembrane helix</keyword>
<name>A0ABW9GYG2_9FIRM</name>
<evidence type="ECO:0000256" key="3">
    <source>
        <dbReference type="ARBA" id="ARBA00022449"/>
    </source>
</evidence>
<feature type="domain" description="Na+/H+ antiporter NhaC-like C-terminal" evidence="10">
    <location>
        <begin position="163"/>
        <end position="456"/>
    </location>
</feature>
<sequence length="469" mass="50301">MESLEKNHKKPTLAYAVISLVTIVSLMAIGLVVFKANIQSLMLLAWVVMGLFAMRLGWSFEELEGAAFRMIHQALQATILMAAVGVLIAAWISAGTVPTIIYAGLKVISPKFFLLTTTVICAITSTATGSSWTTMGTVGLAMLGVGMGLGIPVGLTAGAIISGAYFGDKMSPLSDSTLLAAAVCKVPIFTHIRHMIYTTGPAMLIACALYTFLGFKYAGNAFNQTDVNAILSGFSSLFKISWITILPAFVVLFMIYKKYSAVFSILLGAIAGMVIAVLYQGADLQTVLAAVWSGFEPDTSDELMISFLKRGGISSMMSTIALMLFALGLGGMMRETGILHVILEHLAKGIKSVPRLVLSTMLTSYFGSAISGSMHFSAVITGTLFEELYEKFNLKAENLSRIIEDCGTLGAALIPWSTNAVFIMGMLDVSYLQYLPYAFLNWIDPIISLILGVTGIAMTKIVAQEKKIV</sequence>
<keyword evidence="3" id="KW-0050">Antiport</keyword>
<feature type="transmembrane region" description="Helical" evidence="9">
    <location>
        <begin position="439"/>
        <end position="463"/>
    </location>
</feature>
<feature type="transmembrane region" description="Helical" evidence="9">
    <location>
        <begin position="138"/>
        <end position="166"/>
    </location>
</feature>
<evidence type="ECO:0000256" key="1">
    <source>
        <dbReference type="ARBA" id="ARBA00004651"/>
    </source>
</evidence>
<feature type="transmembrane region" description="Helical" evidence="9">
    <location>
        <begin position="261"/>
        <end position="279"/>
    </location>
</feature>
<accession>A0ABW9GYG2</accession>
<dbReference type="Pfam" id="PF03553">
    <property type="entry name" value="Na_H_antiporter"/>
    <property type="match status" value="1"/>
</dbReference>
<feature type="transmembrane region" description="Helical" evidence="9">
    <location>
        <begin position="231"/>
        <end position="255"/>
    </location>
</feature>
<dbReference type="RefSeq" id="WP_408977254.1">
    <property type="nucleotide sequence ID" value="NZ_JBJUVG010000004.1"/>
</dbReference>
<dbReference type="InterPro" id="IPR052180">
    <property type="entry name" value="NhaC_Na-H+_Antiporter"/>
</dbReference>
<dbReference type="PANTHER" id="PTHR33451:SF3">
    <property type="entry name" value="MALATE-2H(+)_NA(+)-LACTATE ANTIPORTER"/>
    <property type="match status" value="1"/>
</dbReference>
<feature type="transmembrane region" description="Helical" evidence="9">
    <location>
        <begin position="313"/>
        <end position="333"/>
    </location>
</feature>
<keyword evidence="5 9" id="KW-0812">Transmembrane</keyword>
<protein>
    <submittedName>
        <fullName evidence="11">Na+/H+ antiporter NhaC</fullName>
    </submittedName>
</protein>
<evidence type="ECO:0000256" key="7">
    <source>
        <dbReference type="ARBA" id="ARBA00023136"/>
    </source>
</evidence>
<dbReference type="EMBL" id="JBJUVG010000004">
    <property type="protein sequence ID" value="MFM9413638.1"/>
    <property type="molecule type" value="Genomic_DNA"/>
</dbReference>
<dbReference type="InterPro" id="IPR004770">
    <property type="entry name" value="Na/H_antiport_NhaC"/>
</dbReference>
<dbReference type="NCBIfam" id="TIGR00931">
    <property type="entry name" value="antiport_nhaC"/>
    <property type="match status" value="1"/>
</dbReference>
<feature type="transmembrane region" description="Helical" evidence="9">
    <location>
        <begin position="12"/>
        <end position="34"/>
    </location>
</feature>
<evidence type="ECO:0000256" key="2">
    <source>
        <dbReference type="ARBA" id="ARBA00022448"/>
    </source>
</evidence>
<feature type="transmembrane region" description="Helical" evidence="9">
    <location>
        <begin position="202"/>
        <end position="219"/>
    </location>
</feature>
<evidence type="ECO:0000256" key="9">
    <source>
        <dbReference type="SAM" id="Phobius"/>
    </source>
</evidence>
<comment type="caution">
    <text evidence="11">The sequence shown here is derived from an EMBL/GenBank/DDBJ whole genome shotgun (WGS) entry which is preliminary data.</text>
</comment>
<feature type="transmembrane region" description="Helical" evidence="9">
    <location>
        <begin position="41"/>
        <end position="58"/>
    </location>
</feature>
<feature type="transmembrane region" description="Helical" evidence="9">
    <location>
        <begin position="78"/>
        <end position="105"/>
    </location>
</feature>
<evidence type="ECO:0000313" key="12">
    <source>
        <dbReference type="Proteomes" id="UP001631949"/>
    </source>
</evidence>
<organism evidence="11 12">
    <name type="scientific">Peptococcus simiae</name>
    <dbReference type="NCBI Taxonomy" id="1643805"/>
    <lineage>
        <taxon>Bacteria</taxon>
        <taxon>Bacillati</taxon>
        <taxon>Bacillota</taxon>
        <taxon>Clostridia</taxon>
        <taxon>Eubacteriales</taxon>
        <taxon>Peptococcaceae</taxon>
        <taxon>Peptococcus</taxon>
    </lineage>
</organism>
<feature type="transmembrane region" description="Helical" evidence="9">
    <location>
        <begin position="112"/>
        <end position="132"/>
    </location>
</feature>